<accession>A0A7N2MR58</accession>
<dbReference type="EnsemblPlants" id="QL10p024047:mrna">
    <property type="protein sequence ID" value="QL10p024047:mrna"/>
    <property type="gene ID" value="QL10p024047"/>
</dbReference>
<organism evidence="2 3">
    <name type="scientific">Quercus lobata</name>
    <name type="common">Valley oak</name>
    <dbReference type="NCBI Taxonomy" id="97700"/>
    <lineage>
        <taxon>Eukaryota</taxon>
        <taxon>Viridiplantae</taxon>
        <taxon>Streptophyta</taxon>
        <taxon>Embryophyta</taxon>
        <taxon>Tracheophyta</taxon>
        <taxon>Spermatophyta</taxon>
        <taxon>Magnoliopsida</taxon>
        <taxon>eudicotyledons</taxon>
        <taxon>Gunneridae</taxon>
        <taxon>Pentapetalae</taxon>
        <taxon>rosids</taxon>
        <taxon>fabids</taxon>
        <taxon>Fagales</taxon>
        <taxon>Fagaceae</taxon>
        <taxon>Quercus</taxon>
    </lineage>
</organism>
<feature type="region of interest" description="Disordered" evidence="1">
    <location>
        <begin position="366"/>
        <end position="389"/>
    </location>
</feature>
<feature type="compositionally biased region" description="Polar residues" evidence="1">
    <location>
        <begin position="376"/>
        <end position="389"/>
    </location>
</feature>
<dbReference type="Proteomes" id="UP000594261">
    <property type="component" value="Chromosome 10"/>
</dbReference>
<feature type="compositionally biased region" description="Basic and acidic residues" evidence="1">
    <location>
        <begin position="296"/>
        <end position="311"/>
    </location>
</feature>
<feature type="region of interest" description="Disordered" evidence="1">
    <location>
        <begin position="286"/>
        <end position="312"/>
    </location>
</feature>
<proteinExistence type="predicted"/>
<dbReference type="Gramene" id="QL10p024047:mrna">
    <property type="protein sequence ID" value="QL10p024047:mrna"/>
    <property type="gene ID" value="QL10p024047"/>
</dbReference>
<reference evidence="2" key="2">
    <citation type="submission" date="2021-01" db="UniProtKB">
        <authorList>
            <consortium name="EnsemblPlants"/>
        </authorList>
    </citation>
    <scope>IDENTIFICATION</scope>
</reference>
<evidence type="ECO:0000256" key="1">
    <source>
        <dbReference type="SAM" id="MobiDB-lite"/>
    </source>
</evidence>
<protein>
    <submittedName>
        <fullName evidence="2">Uncharacterized protein</fullName>
    </submittedName>
</protein>
<dbReference type="AlphaFoldDB" id="A0A7N2MR58"/>
<dbReference type="InParanoid" id="A0A7N2MR58"/>
<evidence type="ECO:0000313" key="2">
    <source>
        <dbReference type="EnsemblPlants" id="QL10p024047:mrna"/>
    </source>
</evidence>
<reference evidence="2 3" key="1">
    <citation type="journal article" date="2016" name="G3 (Bethesda)">
        <title>First Draft Assembly and Annotation of the Genome of a California Endemic Oak Quercus lobata Nee (Fagaceae).</title>
        <authorList>
            <person name="Sork V.L."/>
            <person name="Fitz-Gibbon S.T."/>
            <person name="Puiu D."/>
            <person name="Crepeau M."/>
            <person name="Gugger P.F."/>
            <person name="Sherman R."/>
            <person name="Stevens K."/>
            <person name="Langley C.H."/>
            <person name="Pellegrini M."/>
            <person name="Salzberg S.L."/>
        </authorList>
    </citation>
    <scope>NUCLEOTIDE SEQUENCE [LARGE SCALE GENOMIC DNA]</scope>
    <source>
        <strain evidence="2 3">cv. SW786</strain>
    </source>
</reference>
<name>A0A7N2MR58_QUELO</name>
<sequence>MFYQLRIYERSRDSLRSIFMGKGSAKRLLFNVEELISKQSHGQFAKSFCEGDKCFILQLGSNTYDSFLLISELIHGLRKGSIVVPEGKSGSGWRGKNKTAWVHNSNPRDFNRNRDTYKESILGQREQLGAKILSNFNRNNRDTYKENIIGQREQLGVKILPTIKGIENNDIISELTLDLFMHMEHGKDGRWAIVWSEVNEVGPKVVQPIKPTVNLDSSKAVLSGFTGSCAEVTHGLGIQDSRFTSDMVISLAMAVSKPPILKEVSSILCRHPWVVQNRFSPLSNLGNGMEAEFGEGEAHEEERSSPHDDTTQQRLVDSVGEFQTDYGLHLLPWETSGVDDNGCGSREKDNCVLECEPLSRWEPNDLNEGLLVQDSVEGTQVTESRPPSN</sequence>
<dbReference type="EMBL" id="LRBV02000010">
    <property type="status" value="NOT_ANNOTATED_CDS"/>
    <property type="molecule type" value="Genomic_DNA"/>
</dbReference>
<evidence type="ECO:0000313" key="3">
    <source>
        <dbReference type="Proteomes" id="UP000594261"/>
    </source>
</evidence>
<keyword evidence="3" id="KW-1185">Reference proteome</keyword>